<dbReference type="Pfam" id="PF12400">
    <property type="entry name" value="STIMATE"/>
    <property type="match status" value="1"/>
</dbReference>
<keyword evidence="4 5" id="KW-0413">Isomerase</keyword>
<protein>
    <recommendedName>
        <fullName evidence="2 5">peptidylprolyl isomerase</fullName>
        <ecNumber evidence="2 5">5.2.1.8</ecNumber>
    </recommendedName>
</protein>
<feature type="compositionally biased region" description="Basic and acidic residues" evidence="6">
    <location>
        <begin position="403"/>
        <end position="413"/>
    </location>
</feature>
<dbReference type="Gene3D" id="3.10.50.40">
    <property type="match status" value="1"/>
</dbReference>
<keyword evidence="7" id="KW-0472">Membrane</keyword>
<feature type="compositionally biased region" description="Acidic residues" evidence="6">
    <location>
        <begin position="414"/>
        <end position="424"/>
    </location>
</feature>
<comment type="catalytic activity">
    <reaction evidence="1 5">
        <text>[protein]-peptidylproline (omega=180) = [protein]-peptidylproline (omega=0)</text>
        <dbReference type="Rhea" id="RHEA:16237"/>
        <dbReference type="Rhea" id="RHEA-COMP:10747"/>
        <dbReference type="Rhea" id="RHEA-COMP:10748"/>
        <dbReference type="ChEBI" id="CHEBI:83833"/>
        <dbReference type="ChEBI" id="CHEBI:83834"/>
        <dbReference type="EC" id="5.2.1.8"/>
    </reaction>
</comment>
<reference evidence="10" key="1">
    <citation type="journal article" date="2020" name="Stud. Mycol.">
        <title>101 Dothideomycetes genomes: a test case for predicting lifestyles and emergence of pathogens.</title>
        <authorList>
            <person name="Haridas S."/>
            <person name="Albert R."/>
            <person name="Binder M."/>
            <person name="Bloem J."/>
            <person name="Labutti K."/>
            <person name="Salamov A."/>
            <person name="Andreopoulos B."/>
            <person name="Baker S."/>
            <person name="Barry K."/>
            <person name="Bills G."/>
            <person name="Bluhm B."/>
            <person name="Cannon C."/>
            <person name="Castanera R."/>
            <person name="Culley D."/>
            <person name="Daum C."/>
            <person name="Ezra D."/>
            <person name="Gonzalez J."/>
            <person name="Henrissat B."/>
            <person name="Kuo A."/>
            <person name="Liang C."/>
            <person name="Lipzen A."/>
            <person name="Lutzoni F."/>
            <person name="Magnuson J."/>
            <person name="Mondo S."/>
            <person name="Nolan M."/>
            <person name="Ohm R."/>
            <person name="Pangilinan J."/>
            <person name="Park H.-J."/>
            <person name="Ramirez L."/>
            <person name="Alfaro M."/>
            <person name="Sun H."/>
            <person name="Tritt A."/>
            <person name="Yoshinaga Y."/>
            <person name="Zwiers L.-H."/>
            <person name="Turgeon B."/>
            <person name="Goodwin S."/>
            <person name="Spatafora J."/>
            <person name="Crous P."/>
            <person name="Grigoriev I."/>
        </authorList>
    </citation>
    <scope>NUCLEOTIDE SEQUENCE</scope>
    <source>
        <strain evidence="10">CBS 121739</strain>
    </source>
</reference>
<keyword evidence="7" id="KW-0812">Transmembrane</keyword>
<gene>
    <name evidence="10" type="ORF">EJ05DRAFT_457547</name>
</gene>
<dbReference type="GO" id="GO:0003755">
    <property type="term" value="F:peptidyl-prolyl cis-trans isomerase activity"/>
    <property type="evidence" value="ECO:0007669"/>
    <property type="project" value="UniProtKB-KW"/>
</dbReference>
<dbReference type="PANTHER" id="PTHR31735:SF1">
    <property type="entry name" value="VACUOLAR MEMBRANE PROTEIN YPL162C"/>
    <property type="match status" value="1"/>
</dbReference>
<keyword evidence="8" id="KW-0732">Signal</keyword>
<dbReference type="Pfam" id="PF00254">
    <property type="entry name" value="FKBP_C"/>
    <property type="match status" value="1"/>
</dbReference>
<accession>A0A6A6VWL4</accession>
<dbReference type="Proteomes" id="UP000799437">
    <property type="component" value="Unassembled WGS sequence"/>
</dbReference>
<dbReference type="FunFam" id="3.10.50.40:FF:000006">
    <property type="entry name" value="Peptidyl-prolyl cis-trans isomerase"/>
    <property type="match status" value="1"/>
</dbReference>
<keyword evidence="7" id="KW-1133">Transmembrane helix</keyword>
<dbReference type="GO" id="GO:0016020">
    <property type="term" value="C:membrane"/>
    <property type="evidence" value="ECO:0007669"/>
    <property type="project" value="TreeGrafter"/>
</dbReference>
<evidence type="ECO:0000259" key="9">
    <source>
        <dbReference type="PROSITE" id="PS50059"/>
    </source>
</evidence>
<feature type="transmembrane region" description="Helical" evidence="7">
    <location>
        <begin position="173"/>
        <end position="195"/>
    </location>
</feature>
<evidence type="ECO:0000256" key="7">
    <source>
        <dbReference type="SAM" id="Phobius"/>
    </source>
</evidence>
<dbReference type="InterPro" id="IPR022127">
    <property type="entry name" value="STIMATE/YPL162C"/>
</dbReference>
<feature type="transmembrane region" description="Helical" evidence="7">
    <location>
        <begin position="258"/>
        <end position="278"/>
    </location>
</feature>
<feature type="region of interest" description="Disordered" evidence="6">
    <location>
        <begin position="389"/>
        <end position="470"/>
    </location>
</feature>
<feature type="region of interest" description="Disordered" evidence="6">
    <location>
        <begin position="143"/>
        <end position="167"/>
    </location>
</feature>
<feature type="transmembrane region" description="Helical" evidence="7">
    <location>
        <begin position="216"/>
        <end position="238"/>
    </location>
</feature>
<dbReference type="PANTHER" id="PTHR31735">
    <property type="entry name" value="VACUOLAR MEMBRANE PROTEIN YPL162C"/>
    <property type="match status" value="1"/>
</dbReference>
<evidence type="ECO:0000256" key="3">
    <source>
        <dbReference type="ARBA" id="ARBA00023110"/>
    </source>
</evidence>
<name>A0A6A6VWL4_9PEZI</name>
<dbReference type="SUPFAM" id="SSF54534">
    <property type="entry name" value="FKBP-like"/>
    <property type="match status" value="1"/>
</dbReference>
<dbReference type="InterPro" id="IPR046357">
    <property type="entry name" value="PPIase_dom_sf"/>
</dbReference>
<feature type="transmembrane region" description="Helical" evidence="7">
    <location>
        <begin position="356"/>
        <end position="377"/>
    </location>
</feature>
<feature type="signal peptide" evidence="8">
    <location>
        <begin position="1"/>
        <end position="22"/>
    </location>
</feature>
<sequence>MRSTLSLYSSVTAILFALQATGQDVNSKAEVGIEVLRTVECSRKTVNGDAIKVNYRGTFQSDGSEFDNSYDRGEPIGFTLGKHQVITGWDMGLLGMCIGEQRRLTIPPELAYGHDGTGPIPPESTLMFDTELMDIAGVGVGDFTDADGGPDAQPAEDKEHGGDKPEGDGECRLLGPFALIVQGALGALALLSLVFKRWRESPRRPIKVWSFDASKQVVGSILLHVANLLMSMLSSGDFDIAAKTKEAVENKQPNPCSFYLLNLAIDTTLGIPILVILLKVLHHAFLLTPLARPPQSIKSGHYGSPPRVSWWAKQSLIYFLGLIGMKLCVFFIFKLLPWIAWVGDWALRWTEGNEAVQITFVMFIFPLIMNAMQYYIIDTFIKDHAGGEESGEYQQVDGDEDEETRRIREAREWEDADSDNDENEPLTGRETLKEANPTAVPVRDRDGGHSSSSSRSERKGGLLGKEAKTK</sequence>
<proteinExistence type="predicted"/>
<dbReference type="AlphaFoldDB" id="A0A6A6VWL4"/>
<evidence type="ECO:0000256" key="2">
    <source>
        <dbReference type="ARBA" id="ARBA00013194"/>
    </source>
</evidence>
<dbReference type="InterPro" id="IPR001179">
    <property type="entry name" value="PPIase_FKBP_dom"/>
</dbReference>
<evidence type="ECO:0000256" key="4">
    <source>
        <dbReference type="ARBA" id="ARBA00023235"/>
    </source>
</evidence>
<dbReference type="GeneID" id="54483583"/>
<feature type="compositionally biased region" description="Basic and acidic residues" evidence="6">
    <location>
        <begin position="155"/>
        <end position="167"/>
    </location>
</feature>
<feature type="chain" id="PRO_5025485271" description="peptidylprolyl isomerase" evidence="8">
    <location>
        <begin position="23"/>
        <end position="470"/>
    </location>
</feature>
<keyword evidence="3 5" id="KW-0697">Rotamase</keyword>
<organism evidence="10 11">
    <name type="scientific">Pseudovirgaria hyperparasitica</name>
    <dbReference type="NCBI Taxonomy" id="470096"/>
    <lineage>
        <taxon>Eukaryota</taxon>
        <taxon>Fungi</taxon>
        <taxon>Dikarya</taxon>
        <taxon>Ascomycota</taxon>
        <taxon>Pezizomycotina</taxon>
        <taxon>Dothideomycetes</taxon>
        <taxon>Dothideomycetes incertae sedis</taxon>
        <taxon>Acrospermales</taxon>
        <taxon>Acrospermaceae</taxon>
        <taxon>Pseudovirgaria</taxon>
    </lineage>
</organism>
<evidence type="ECO:0000256" key="5">
    <source>
        <dbReference type="PROSITE-ProRule" id="PRU00277"/>
    </source>
</evidence>
<dbReference type="EMBL" id="ML996583">
    <property type="protein sequence ID" value="KAF2753631.1"/>
    <property type="molecule type" value="Genomic_DNA"/>
</dbReference>
<evidence type="ECO:0000256" key="1">
    <source>
        <dbReference type="ARBA" id="ARBA00000971"/>
    </source>
</evidence>
<dbReference type="PROSITE" id="PS50059">
    <property type="entry name" value="FKBP_PPIASE"/>
    <property type="match status" value="1"/>
</dbReference>
<dbReference type="EC" id="5.2.1.8" evidence="2 5"/>
<keyword evidence="11" id="KW-1185">Reference proteome</keyword>
<feature type="compositionally biased region" description="Basic and acidic residues" evidence="6">
    <location>
        <begin position="455"/>
        <end position="470"/>
    </location>
</feature>
<evidence type="ECO:0000256" key="8">
    <source>
        <dbReference type="SAM" id="SignalP"/>
    </source>
</evidence>
<feature type="transmembrane region" description="Helical" evidence="7">
    <location>
        <begin position="316"/>
        <end position="336"/>
    </location>
</feature>
<evidence type="ECO:0000256" key="6">
    <source>
        <dbReference type="SAM" id="MobiDB-lite"/>
    </source>
</evidence>
<evidence type="ECO:0000313" key="11">
    <source>
        <dbReference type="Proteomes" id="UP000799437"/>
    </source>
</evidence>
<evidence type="ECO:0000313" key="10">
    <source>
        <dbReference type="EMBL" id="KAF2753631.1"/>
    </source>
</evidence>
<dbReference type="RefSeq" id="XP_033596082.1">
    <property type="nucleotide sequence ID" value="XM_033742529.1"/>
</dbReference>
<dbReference type="OrthoDB" id="431202at2759"/>
<feature type="domain" description="PPIase FKBP-type" evidence="9">
    <location>
        <begin position="48"/>
        <end position="136"/>
    </location>
</feature>